<protein>
    <submittedName>
        <fullName evidence="1">Uncharacterized protein</fullName>
    </submittedName>
</protein>
<dbReference type="EMBL" id="UINC01055630">
    <property type="protein sequence ID" value="SVB74723.1"/>
    <property type="molecule type" value="Genomic_DNA"/>
</dbReference>
<proteinExistence type="predicted"/>
<gene>
    <name evidence="1" type="ORF">METZ01_LOCUS227577</name>
</gene>
<dbReference type="AlphaFoldDB" id="A0A382GJA3"/>
<organism evidence="1">
    <name type="scientific">marine metagenome</name>
    <dbReference type="NCBI Taxonomy" id="408172"/>
    <lineage>
        <taxon>unclassified sequences</taxon>
        <taxon>metagenomes</taxon>
        <taxon>ecological metagenomes</taxon>
    </lineage>
</organism>
<sequence>MHLVTTALEETWPDEGPVLFLGEWCRRYSRRHVWEPIAGEVVPYHWDDRDRLEADYHSLQLIQDDVLVDLAQCFNEIHGVDHGIRYWRILLGPWLASFVQALYDRWAMTVVHLDHNRVSETALLDVEPMSLVPSGSSQFHQFICDDMWNHCVFGRLLDEHTPIPSRLIRPAGDIRPCTDSYNFPKTQTSSWKTRVLQGFAHASSLFARNGDAMLMSTSLPWRDELRVQRTLGQAPVLWTRIQRQQLVRVPP</sequence>
<evidence type="ECO:0000313" key="1">
    <source>
        <dbReference type="EMBL" id="SVB74723.1"/>
    </source>
</evidence>
<accession>A0A382GJA3</accession>
<feature type="non-terminal residue" evidence="1">
    <location>
        <position position="251"/>
    </location>
</feature>
<reference evidence="1" key="1">
    <citation type="submission" date="2018-05" db="EMBL/GenBank/DDBJ databases">
        <authorList>
            <person name="Lanie J.A."/>
            <person name="Ng W.-L."/>
            <person name="Kazmierczak K.M."/>
            <person name="Andrzejewski T.M."/>
            <person name="Davidsen T.M."/>
            <person name="Wayne K.J."/>
            <person name="Tettelin H."/>
            <person name="Glass J.I."/>
            <person name="Rusch D."/>
            <person name="Podicherti R."/>
            <person name="Tsui H.-C.T."/>
            <person name="Winkler M.E."/>
        </authorList>
    </citation>
    <scope>NUCLEOTIDE SEQUENCE</scope>
</reference>
<name>A0A382GJA3_9ZZZZ</name>